<dbReference type="NCBIfam" id="TIGR00154">
    <property type="entry name" value="ispE"/>
    <property type="match status" value="1"/>
</dbReference>
<evidence type="ECO:0000256" key="2">
    <source>
        <dbReference type="ARBA" id="ARBA00012052"/>
    </source>
</evidence>
<sequence length="284" mass="30817">MIEEKAYGKINLALQITGRREDGYHDIDTVFQSIGLCDTIRLEQADSLEISCSEPALPCDQSNLAYKAYEALRPYCKGRAGVRIHIIKKIPIAAGLAGGSTDCAAVLRGLNRLWHLGLSYDRLCHIGARLGADVPFCIRGGTARGTGIGEILKKLPSLPDWPVLIVHPHIAVHTGRAYSLFDSQPVRSPVDINAQEEAVRAGLLERVTSALGNTFEELVIPDVPEISRFKQLLRKEGLKPLMSGSGPTLFALVPPSLKHHEVAGRLRQLAGDADIFTSTLVTGD</sequence>
<dbReference type="EC" id="2.7.1.148" evidence="2 9"/>
<keyword evidence="6 9" id="KW-0418">Kinase</keyword>
<reference evidence="12 13" key="1">
    <citation type="submission" date="2020-04" db="EMBL/GenBank/DDBJ databases">
        <authorList>
            <person name="Hitch T.C.A."/>
            <person name="Wylensek D."/>
            <person name="Clavel T."/>
        </authorList>
    </citation>
    <scope>NUCLEOTIDE SEQUENCE [LARGE SCALE GENOMIC DNA]</scope>
    <source>
        <strain evidence="12 13">Oil-RF-744-FAT-WT-6-1</strain>
    </source>
</reference>
<keyword evidence="9" id="KW-0414">Isoprene biosynthesis</keyword>
<organism evidence="12 13">
    <name type="scientific">Megasphaera hexanoica</name>
    <dbReference type="NCBI Taxonomy" id="1675036"/>
    <lineage>
        <taxon>Bacteria</taxon>
        <taxon>Bacillati</taxon>
        <taxon>Bacillota</taxon>
        <taxon>Negativicutes</taxon>
        <taxon>Veillonellales</taxon>
        <taxon>Veillonellaceae</taxon>
        <taxon>Megasphaera</taxon>
    </lineage>
</organism>
<name>A0A848BPY4_9FIRM</name>
<accession>A0A848BPY4</accession>
<evidence type="ECO:0000313" key="13">
    <source>
        <dbReference type="Proteomes" id="UP000591071"/>
    </source>
</evidence>
<feature type="domain" description="GHMP kinase N-terminal" evidence="10">
    <location>
        <begin position="63"/>
        <end position="141"/>
    </location>
</feature>
<dbReference type="InterPro" id="IPR004424">
    <property type="entry name" value="IspE"/>
</dbReference>
<dbReference type="GO" id="GO:0019288">
    <property type="term" value="P:isopentenyl diphosphate biosynthetic process, methylerythritol 4-phosphate pathway"/>
    <property type="evidence" value="ECO:0007669"/>
    <property type="project" value="UniProtKB-UniRule"/>
</dbReference>
<evidence type="ECO:0000259" key="10">
    <source>
        <dbReference type="Pfam" id="PF00288"/>
    </source>
</evidence>
<keyword evidence="7 9" id="KW-0067">ATP-binding</keyword>
<dbReference type="PANTHER" id="PTHR43527:SF2">
    <property type="entry name" value="4-DIPHOSPHOCYTIDYL-2-C-METHYL-D-ERYTHRITOL KINASE, CHLOROPLASTIC"/>
    <property type="match status" value="1"/>
</dbReference>
<evidence type="ECO:0000256" key="1">
    <source>
        <dbReference type="ARBA" id="ARBA00009684"/>
    </source>
</evidence>
<dbReference type="Gene3D" id="3.30.230.10">
    <property type="match status" value="1"/>
</dbReference>
<dbReference type="RefSeq" id="WP_059076737.1">
    <property type="nucleotide sequence ID" value="NZ_JABAFG010000010.1"/>
</dbReference>
<evidence type="ECO:0000256" key="9">
    <source>
        <dbReference type="HAMAP-Rule" id="MF_00061"/>
    </source>
</evidence>
<feature type="binding site" evidence="9">
    <location>
        <begin position="91"/>
        <end position="101"/>
    </location>
    <ligand>
        <name>ATP</name>
        <dbReference type="ChEBI" id="CHEBI:30616"/>
    </ligand>
</feature>
<comment type="function">
    <text evidence="9">Catalyzes the phosphorylation of the position 2 hydroxy group of 4-diphosphocytidyl-2C-methyl-D-erythritol.</text>
</comment>
<dbReference type="AlphaFoldDB" id="A0A848BPY4"/>
<dbReference type="Gene3D" id="3.30.70.890">
    <property type="entry name" value="GHMP kinase, C-terminal domain"/>
    <property type="match status" value="1"/>
</dbReference>
<dbReference type="SUPFAM" id="SSF55060">
    <property type="entry name" value="GHMP Kinase, C-terminal domain"/>
    <property type="match status" value="1"/>
</dbReference>
<dbReference type="Pfam" id="PF08544">
    <property type="entry name" value="GHMP_kinases_C"/>
    <property type="match status" value="1"/>
</dbReference>
<dbReference type="GO" id="GO:0016114">
    <property type="term" value="P:terpenoid biosynthetic process"/>
    <property type="evidence" value="ECO:0007669"/>
    <property type="project" value="UniProtKB-UniRule"/>
</dbReference>
<comment type="pathway">
    <text evidence="9">Isoprenoid biosynthesis; isopentenyl diphosphate biosynthesis via DXP pathway; isopentenyl diphosphate from 1-deoxy-D-xylulose 5-phosphate: step 3/6.</text>
</comment>
<evidence type="ECO:0000256" key="4">
    <source>
        <dbReference type="ARBA" id="ARBA00022679"/>
    </source>
</evidence>
<protein>
    <recommendedName>
        <fullName evidence="3 9">4-diphosphocytidyl-2-C-methyl-D-erythritol kinase</fullName>
        <shortName evidence="9">CMK</shortName>
        <ecNumber evidence="2 9">2.7.1.148</ecNumber>
    </recommendedName>
    <alternativeName>
        <fullName evidence="8 9">4-(cytidine-5'-diphospho)-2-C-methyl-D-erythritol kinase</fullName>
    </alternativeName>
</protein>
<comment type="catalytic activity">
    <reaction evidence="9">
        <text>4-CDP-2-C-methyl-D-erythritol + ATP = 4-CDP-2-C-methyl-D-erythritol 2-phosphate + ADP + H(+)</text>
        <dbReference type="Rhea" id="RHEA:18437"/>
        <dbReference type="ChEBI" id="CHEBI:15378"/>
        <dbReference type="ChEBI" id="CHEBI:30616"/>
        <dbReference type="ChEBI" id="CHEBI:57823"/>
        <dbReference type="ChEBI" id="CHEBI:57919"/>
        <dbReference type="ChEBI" id="CHEBI:456216"/>
        <dbReference type="EC" id="2.7.1.148"/>
    </reaction>
</comment>
<dbReference type="PIRSF" id="PIRSF010376">
    <property type="entry name" value="IspE"/>
    <property type="match status" value="1"/>
</dbReference>
<comment type="caution">
    <text evidence="12">The sequence shown here is derived from an EMBL/GenBank/DDBJ whole genome shotgun (WGS) entry which is preliminary data.</text>
</comment>
<feature type="active site" evidence="9">
    <location>
        <position position="133"/>
    </location>
</feature>
<evidence type="ECO:0000256" key="8">
    <source>
        <dbReference type="ARBA" id="ARBA00032554"/>
    </source>
</evidence>
<evidence type="ECO:0000256" key="7">
    <source>
        <dbReference type="ARBA" id="ARBA00022840"/>
    </source>
</evidence>
<dbReference type="InterPro" id="IPR020568">
    <property type="entry name" value="Ribosomal_Su5_D2-typ_SF"/>
</dbReference>
<keyword evidence="4 9" id="KW-0808">Transferase</keyword>
<evidence type="ECO:0000313" key="12">
    <source>
        <dbReference type="EMBL" id="NME28391.1"/>
    </source>
</evidence>
<dbReference type="EMBL" id="JABAFG010000010">
    <property type="protein sequence ID" value="NME28391.1"/>
    <property type="molecule type" value="Genomic_DNA"/>
</dbReference>
<dbReference type="InterPro" id="IPR013750">
    <property type="entry name" value="GHMP_kinase_C_dom"/>
</dbReference>
<dbReference type="HAMAP" id="MF_00061">
    <property type="entry name" value="IspE"/>
    <property type="match status" value="1"/>
</dbReference>
<dbReference type="GO" id="GO:0050515">
    <property type="term" value="F:4-(cytidine 5'-diphospho)-2-C-methyl-D-erythritol kinase activity"/>
    <property type="evidence" value="ECO:0007669"/>
    <property type="project" value="UniProtKB-UniRule"/>
</dbReference>
<feature type="domain" description="GHMP kinase C-terminal" evidence="11">
    <location>
        <begin position="201"/>
        <end position="262"/>
    </location>
</feature>
<dbReference type="InterPro" id="IPR006204">
    <property type="entry name" value="GHMP_kinase_N_dom"/>
</dbReference>
<dbReference type="Proteomes" id="UP000591071">
    <property type="component" value="Unassembled WGS sequence"/>
</dbReference>
<dbReference type="InterPro" id="IPR014721">
    <property type="entry name" value="Ribsml_uS5_D2-typ_fold_subgr"/>
</dbReference>
<dbReference type="UniPathway" id="UPA00056">
    <property type="reaction ID" value="UER00094"/>
</dbReference>
<feature type="active site" evidence="9">
    <location>
        <position position="9"/>
    </location>
</feature>
<dbReference type="PANTHER" id="PTHR43527">
    <property type="entry name" value="4-DIPHOSPHOCYTIDYL-2-C-METHYL-D-ERYTHRITOL KINASE, CHLOROPLASTIC"/>
    <property type="match status" value="1"/>
</dbReference>
<dbReference type="GO" id="GO:0005524">
    <property type="term" value="F:ATP binding"/>
    <property type="evidence" value="ECO:0007669"/>
    <property type="project" value="UniProtKB-UniRule"/>
</dbReference>
<dbReference type="SUPFAM" id="SSF54211">
    <property type="entry name" value="Ribosomal protein S5 domain 2-like"/>
    <property type="match status" value="1"/>
</dbReference>
<evidence type="ECO:0000259" key="11">
    <source>
        <dbReference type="Pfam" id="PF08544"/>
    </source>
</evidence>
<comment type="similarity">
    <text evidence="1 9">Belongs to the GHMP kinase family. IspE subfamily.</text>
</comment>
<gene>
    <name evidence="9 12" type="primary">ispE</name>
    <name evidence="12" type="ORF">HF872_07110</name>
</gene>
<evidence type="ECO:0000256" key="6">
    <source>
        <dbReference type="ARBA" id="ARBA00022777"/>
    </source>
</evidence>
<evidence type="ECO:0000256" key="3">
    <source>
        <dbReference type="ARBA" id="ARBA00017473"/>
    </source>
</evidence>
<proteinExistence type="inferred from homology"/>
<keyword evidence="5 9" id="KW-0547">Nucleotide-binding</keyword>
<evidence type="ECO:0000256" key="5">
    <source>
        <dbReference type="ARBA" id="ARBA00022741"/>
    </source>
</evidence>
<dbReference type="Pfam" id="PF00288">
    <property type="entry name" value="GHMP_kinases_N"/>
    <property type="match status" value="1"/>
</dbReference>
<dbReference type="InterPro" id="IPR036554">
    <property type="entry name" value="GHMP_kinase_C_sf"/>
</dbReference>